<comment type="caution">
    <text evidence="1">The sequence shown here is derived from an EMBL/GenBank/DDBJ whole genome shotgun (WGS) entry which is preliminary data.</text>
</comment>
<protein>
    <submittedName>
        <fullName evidence="1">Uncharacterized protein</fullName>
    </submittedName>
</protein>
<gene>
    <name evidence="1" type="ORF">AVEN_187080_1</name>
</gene>
<reference evidence="1 2" key="1">
    <citation type="journal article" date="2019" name="Sci. Rep.">
        <title>Orb-weaving spider Araneus ventricosus genome elucidates the spidroin gene catalogue.</title>
        <authorList>
            <person name="Kono N."/>
            <person name="Nakamura H."/>
            <person name="Ohtoshi R."/>
            <person name="Moran D.A.P."/>
            <person name="Shinohara A."/>
            <person name="Yoshida Y."/>
            <person name="Fujiwara M."/>
            <person name="Mori M."/>
            <person name="Tomita M."/>
            <person name="Arakawa K."/>
        </authorList>
    </citation>
    <scope>NUCLEOTIDE SEQUENCE [LARGE SCALE GENOMIC DNA]</scope>
</reference>
<accession>A0A4Y2H5B3</accession>
<dbReference type="EMBL" id="BGPR01257296">
    <property type="protein sequence ID" value="GBM60833.1"/>
    <property type="molecule type" value="Genomic_DNA"/>
</dbReference>
<dbReference type="OrthoDB" id="10006435at2759"/>
<name>A0A4Y2H5B3_ARAVE</name>
<organism evidence="1 2">
    <name type="scientific">Araneus ventricosus</name>
    <name type="common">Orbweaver spider</name>
    <name type="synonym">Epeira ventricosa</name>
    <dbReference type="NCBI Taxonomy" id="182803"/>
    <lineage>
        <taxon>Eukaryota</taxon>
        <taxon>Metazoa</taxon>
        <taxon>Ecdysozoa</taxon>
        <taxon>Arthropoda</taxon>
        <taxon>Chelicerata</taxon>
        <taxon>Arachnida</taxon>
        <taxon>Araneae</taxon>
        <taxon>Araneomorphae</taxon>
        <taxon>Entelegynae</taxon>
        <taxon>Araneoidea</taxon>
        <taxon>Araneidae</taxon>
        <taxon>Araneus</taxon>
    </lineage>
</organism>
<evidence type="ECO:0000313" key="1">
    <source>
        <dbReference type="EMBL" id="GBM60833.1"/>
    </source>
</evidence>
<proteinExistence type="predicted"/>
<dbReference type="AlphaFoldDB" id="A0A4Y2H5B3"/>
<sequence>FPKLGFSLICSLILACSVVVGALTYHWDLPPTIQISSGNSA</sequence>
<dbReference type="Proteomes" id="UP000499080">
    <property type="component" value="Unassembled WGS sequence"/>
</dbReference>
<evidence type="ECO:0000313" key="2">
    <source>
        <dbReference type="Proteomes" id="UP000499080"/>
    </source>
</evidence>
<keyword evidence="2" id="KW-1185">Reference proteome</keyword>
<feature type="non-terminal residue" evidence="1">
    <location>
        <position position="1"/>
    </location>
</feature>